<comment type="caution">
    <text evidence="2">The sequence shown here is derived from an EMBL/GenBank/DDBJ whole genome shotgun (WGS) entry which is preliminary data.</text>
</comment>
<evidence type="ECO:0000313" key="2">
    <source>
        <dbReference type="EMBL" id="MDQ1096839.1"/>
    </source>
</evidence>
<dbReference type="EMBL" id="JAUTAL010000001">
    <property type="protein sequence ID" value="MDQ1096839.1"/>
    <property type="molecule type" value="Genomic_DNA"/>
</dbReference>
<dbReference type="InterPro" id="IPR036388">
    <property type="entry name" value="WH-like_DNA-bd_sf"/>
</dbReference>
<name>A0ABU0TIF3_9FLAO</name>
<dbReference type="GO" id="GO:0003677">
    <property type="term" value="F:DNA binding"/>
    <property type="evidence" value="ECO:0007669"/>
    <property type="project" value="UniProtKB-KW"/>
</dbReference>
<dbReference type="PRINTS" id="PR00598">
    <property type="entry name" value="HTHMARR"/>
</dbReference>
<dbReference type="Proteomes" id="UP001225072">
    <property type="component" value="Unassembled WGS sequence"/>
</dbReference>
<sequence>MEDDIINIEIGYGFISGQEAGKRRRRNKVFSAIECSGHEKLTGTQILKRLLDYGLIEERHDEADKRSKTLKLTEKGEAMFHQSVEKVDMTSQVLSGSLNEKDQLLVLLRKLNEFHAHLYSEHKNSEVTRIFELIR</sequence>
<feature type="domain" description="HTH marR-type" evidence="1">
    <location>
        <begin position="40"/>
        <end position="76"/>
    </location>
</feature>
<keyword evidence="3" id="KW-1185">Reference proteome</keyword>
<evidence type="ECO:0000313" key="3">
    <source>
        <dbReference type="Proteomes" id="UP001225072"/>
    </source>
</evidence>
<evidence type="ECO:0000259" key="1">
    <source>
        <dbReference type="Pfam" id="PF13463"/>
    </source>
</evidence>
<dbReference type="SUPFAM" id="SSF46785">
    <property type="entry name" value="Winged helix' DNA-binding domain"/>
    <property type="match status" value="1"/>
</dbReference>
<accession>A0ABU0TIF3</accession>
<gene>
    <name evidence="2" type="ORF">QE404_001986</name>
</gene>
<protein>
    <submittedName>
        <fullName evidence="2">DNA-binding MarR family transcriptional regulator</fullName>
    </submittedName>
</protein>
<dbReference type="InterPro" id="IPR036390">
    <property type="entry name" value="WH_DNA-bd_sf"/>
</dbReference>
<proteinExistence type="predicted"/>
<organism evidence="2 3">
    <name type="scientific">Chryseobacterium camelliae</name>
    <dbReference type="NCBI Taxonomy" id="1265445"/>
    <lineage>
        <taxon>Bacteria</taxon>
        <taxon>Pseudomonadati</taxon>
        <taxon>Bacteroidota</taxon>
        <taxon>Flavobacteriia</taxon>
        <taxon>Flavobacteriales</taxon>
        <taxon>Weeksellaceae</taxon>
        <taxon>Chryseobacterium group</taxon>
        <taxon>Chryseobacterium</taxon>
    </lineage>
</organism>
<dbReference type="Pfam" id="PF13463">
    <property type="entry name" value="HTH_27"/>
    <property type="match status" value="1"/>
</dbReference>
<dbReference type="RefSeq" id="WP_307449898.1">
    <property type="nucleotide sequence ID" value="NZ_JAUTAL010000001.1"/>
</dbReference>
<reference evidence="2 3" key="1">
    <citation type="submission" date="2023-07" db="EMBL/GenBank/DDBJ databases">
        <title>Functional and genomic diversity of the sorghum phyllosphere microbiome.</title>
        <authorList>
            <person name="Shade A."/>
        </authorList>
    </citation>
    <scope>NUCLEOTIDE SEQUENCE [LARGE SCALE GENOMIC DNA]</scope>
    <source>
        <strain evidence="2 3">SORGH_AS_1064</strain>
    </source>
</reference>
<dbReference type="Gene3D" id="1.10.10.10">
    <property type="entry name" value="Winged helix-like DNA-binding domain superfamily/Winged helix DNA-binding domain"/>
    <property type="match status" value="1"/>
</dbReference>
<keyword evidence="2" id="KW-0238">DNA-binding</keyword>
<dbReference type="InterPro" id="IPR000835">
    <property type="entry name" value="HTH_MarR-typ"/>
</dbReference>